<dbReference type="InterPro" id="IPR010239">
    <property type="entry name" value="CHP02001"/>
</dbReference>
<dbReference type="AlphaFoldDB" id="A0A939DS31"/>
<protein>
    <recommendedName>
        <fullName evidence="4">Porin</fullName>
    </recommendedName>
</protein>
<accession>A0A939DS31</accession>
<sequence>MKIKHSLIATSLMAGLSLSAQAEVSGYVTLTSDYMFRGVSLNDNSPALQGGVDWAAEDSGWYAGAWASQTDDGEETDIEVDLFGGYAGEFANGVEYDFMLIYYALVDASEYNYFELHGGFSKAINDSLSLGINLDYTNDSLAASGFGDDMSALHYSVVADVAIGEDMGLGFELGRQTWDEDGFDDDYTWGRVSLTKDWENWSFDVSAWYNDIDGDDSSNVTASVSYNF</sequence>
<dbReference type="NCBIfam" id="TIGR02001">
    <property type="entry name" value="gcw_chp"/>
    <property type="match status" value="1"/>
</dbReference>
<keyword evidence="1" id="KW-0732">Signal</keyword>
<name>A0A939DS31_9ALTE</name>
<evidence type="ECO:0008006" key="4">
    <source>
        <dbReference type="Google" id="ProtNLM"/>
    </source>
</evidence>
<keyword evidence="3" id="KW-1185">Reference proteome</keyword>
<organism evidence="2 3">
    <name type="scientific">Bowmanella dokdonensis</name>
    <dbReference type="NCBI Taxonomy" id="751969"/>
    <lineage>
        <taxon>Bacteria</taxon>
        <taxon>Pseudomonadati</taxon>
        <taxon>Pseudomonadota</taxon>
        <taxon>Gammaproteobacteria</taxon>
        <taxon>Alteromonadales</taxon>
        <taxon>Alteromonadaceae</taxon>
        <taxon>Bowmanella</taxon>
    </lineage>
</organism>
<dbReference type="EMBL" id="JAFKCV010000022">
    <property type="protein sequence ID" value="MBN7827648.1"/>
    <property type="molecule type" value="Genomic_DNA"/>
</dbReference>
<dbReference type="Pfam" id="PF09694">
    <property type="entry name" value="Gcw_chp"/>
    <property type="match status" value="1"/>
</dbReference>
<gene>
    <name evidence="2" type="ORF">J0A66_20625</name>
</gene>
<dbReference type="RefSeq" id="WP_206575759.1">
    <property type="nucleotide sequence ID" value="NZ_JAFKCV010000022.1"/>
</dbReference>
<evidence type="ECO:0000256" key="1">
    <source>
        <dbReference type="SAM" id="SignalP"/>
    </source>
</evidence>
<feature type="chain" id="PRO_5036745735" description="Porin" evidence="1">
    <location>
        <begin position="23"/>
        <end position="228"/>
    </location>
</feature>
<reference evidence="2" key="1">
    <citation type="submission" date="2021-03" db="EMBL/GenBank/DDBJ databases">
        <title>novel species isolated from a fishpond in China.</title>
        <authorList>
            <person name="Lu H."/>
            <person name="Cai Z."/>
        </authorList>
    </citation>
    <scope>NUCLEOTIDE SEQUENCE</scope>
    <source>
        <strain evidence="2">JCM 30855</strain>
    </source>
</reference>
<evidence type="ECO:0000313" key="2">
    <source>
        <dbReference type="EMBL" id="MBN7827648.1"/>
    </source>
</evidence>
<evidence type="ECO:0000313" key="3">
    <source>
        <dbReference type="Proteomes" id="UP000664654"/>
    </source>
</evidence>
<dbReference type="Proteomes" id="UP000664654">
    <property type="component" value="Unassembled WGS sequence"/>
</dbReference>
<proteinExistence type="predicted"/>
<comment type="caution">
    <text evidence="2">The sequence shown here is derived from an EMBL/GenBank/DDBJ whole genome shotgun (WGS) entry which is preliminary data.</text>
</comment>
<dbReference type="SUPFAM" id="SSF56935">
    <property type="entry name" value="Porins"/>
    <property type="match status" value="1"/>
</dbReference>
<feature type="signal peptide" evidence="1">
    <location>
        <begin position="1"/>
        <end position="22"/>
    </location>
</feature>